<dbReference type="PROSITE" id="PS51318">
    <property type="entry name" value="TAT"/>
    <property type="match status" value="1"/>
</dbReference>
<name>A0A4Q7Z8H0_9GAMM</name>
<accession>A0A4Q7Z8H0</accession>
<organism evidence="1 2">
    <name type="scientific">Fluviicoccus keumensis</name>
    <dbReference type="NCBI Taxonomy" id="1435465"/>
    <lineage>
        <taxon>Bacteria</taxon>
        <taxon>Pseudomonadati</taxon>
        <taxon>Pseudomonadota</taxon>
        <taxon>Gammaproteobacteria</taxon>
        <taxon>Moraxellales</taxon>
        <taxon>Moraxellaceae</taxon>
        <taxon>Fluviicoccus</taxon>
    </lineage>
</organism>
<sequence length="197" mass="21394">MQPTSTPPSGEDSLLLTRRSLLRLGVVGTVALTSTSMVATLSGCSSRQEAAAQGFTFLRDADVSLFRALIPIVLGDVVKTGDSHYQGLQTHVLKNIDGALANLGKPAQGELLKLFDLLHLRATRWLTTGVWANWNDASADDLRSFLKRWQGSSVGPFNAGYRVLTKLVVVSYYSLHESWRFSGYPGPLPSLYQAANA</sequence>
<dbReference type="OrthoDB" id="6398409at2"/>
<dbReference type="Proteomes" id="UP000292423">
    <property type="component" value="Unassembled WGS sequence"/>
</dbReference>
<reference evidence="1 2" key="1">
    <citation type="submission" date="2019-02" db="EMBL/GenBank/DDBJ databases">
        <title>Genomic Encyclopedia of Type Strains, Phase IV (KMG-IV): sequencing the most valuable type-strain genomes for metagenomic binning, comparative biology and taxonomic classification.</title>
        <authorList>
            <person name="Goeker M."/>
        </authorList>
    </citation>
    <scope>NUCLEOTIDE SEQUENCE [LARGE SCALE GENOMIC DNA]</scope>
    <source>
        <strain evidence="1 2">DSM 105135</strain>
    </source>
</reference>
<dbReference type="RefSeq" id="WP_130411647.1">
    <property type="nucleotide sequence ID" value="NZ_SHKX01000011.1"/>
</dbReference>
<dbReference type="EMBL" id="SHKX01000011">
    <property type="protein sequence ID" value="RZU46758.1"/>
    <property type="molecule type" value="Genomic_DNA"/>
</dbReference>
<comment type="caution">
    <text evidence="1">The sequence shown here is derived from an EMBL/GenBank/DDBJ whole genome shotgun (WGS) entry which is preliminary data.</text>
</comment>
<proteinExistence type="predicted"/>
<evidence type="ECO:0008006" key="3">
    <source>
        <dbReference type="Google" id="ProtNLM"/>
    </source>
</evidence>
<evidence type="ECO:0000313" key="2">
    <source>
        <dbReference type="Proteomes" id="UP000292423"/>
    </source>
</evidence>
<keyword evidence="2" id="KW-1185">Reference proteome</keyword>
<dbReference type="InterPro" id="IPR006311">
    <property type="entry name" value="TAT_signal"/>
</dbReference>
<gene>
    <name evidence="1" type="ORF">EV700_1139</name>
</gene>
<evidence type="ECO:0000313" key="1">
    <source>
        <dbReference type="EMBL" id="RZU46758.1"/>
    </source>
</evidence>
<dbReference type="AlphaFoldDB" id="A0A4Q7Z8H0"/>
<protein>
    <recommendedName>
        <fullName evidence="3">Twin-arginine translocation pathway signal protein</fullName>
    </recommendedName>
</protein>